<name>X1VGH7_9ZZZZ</name>
<dbReference type="EMBL" id="BARW01025222">
    <property type="protein sequence ID" value="GAJ06225.1"/>
    <property type="molecule type" value="Genomic_DNA"/>
</dbReference>
<evidence type="ECO:0000256" key="1">
    <source>
        <dbReference type="SAM" id="MobiDB-lite"/>
    </source>
</evidence>
<evidence type="ECO:0000313" key="2">
    <source>
        <dbReference type="EMBL" id="GAJ06225.1"/>
    </source>
</evidence>
<proteinExistence type="predicted"/>
<sequence length="86" mass="9910">MDGKDQEEVVPCGETEESPSIKDKNLSLVTRLAYSLVRILGSRTTDEEKAFKKYFNTPQRKFRTYSFKFSTIQKITSNICSKSFCI</sequence>
<reference evidence="2" key="1">
    <citation type="journal article" date="2014" name="Front. Microbiol.">
        <title>High frequency of phylogenetically diverse reductive dehalogenase-homologous genes in deep subseafloor sedimentary metagenomes.</title>
        <authorList>
            <person name="Kawai M."/>
            <person name="Futagami T."/>
            <person name="Toyoda A."/>
            <person name="Takaki Y."/>
            <person name="Nishi S."/>
            <person name="Hori S."/>
            <person name="Arai W."/>
            <person name="Tsubouchi T."/>
            <person name="Morono Y."/>
            <person name="Uchiyama I."/>
            <person name="Ito T."/>
            <person name="Fujiyama A."/>
            <person name="Inagaki F."/>
            <person name="Takami H."/>
        </authorList>
    </citation>
    <scope>NUCLEOTIDE SEQUENCE</scope>
    <source>
        <strain evidence="2">Expedition CK06-06</strain>
    </source>
</reference>
<protein>
    <submittedName>
        <fullName evidence="2">Uncharacterized protein</fullName>
    </submittedName>
</protein>
<comment type="caution">
    <text evidence="2">The sequence shown here is derived from an EMBL/GenBank/DDBJ whole genome shotgun (WGS) entry which is preliminary data.</text>
</comment>
<dbReference type="AlphaFoldDB" id="X1VGH7"/>
<organism evidence="2">
    <name type="scientific">marine sediment metagenome</name>
    <dbReference type="NCBI Taxonomy" id="412755"/>
    <lineage>
        <taxon>unclassified sequences</taxon>
        <taxon>metagenomes</taxon>
        <taxon>ecological metagenomes</taxon>
    </lineage>
</organism>
<gene>
    <name evidence="2" type="ORF">S12H4_41392</name>
</gene>
<feature type="region of interest" description="Disordered" evidence="1">
    <location>
        <begin position="1"/>
        <end position="20"/>
    </location>
</feature>
<accession>X1VGH7</accession>